<sequence>MTWSLCPRTIRPVASGGVGIITDLKKDPDGYVRTAEIRFANGRVTRRSVSHLSPLETAEERPANRPGIVGIPKNIEKKVGDTRCPMGLAFTHGFQTGGFLSGLKKLLPWFVIVGSDVATDVLLKSPPPSPTLKTELVTTPLPPDSLFDSNVSIGEGLLAIAFCLALVAALKKPVPLRDIHYFPIAVDSMTKCRVHAFTPVSLTTTTLNMCPTPTGTPLTMGTVIRGPGTSSLKAREAECRVCEFFIGSSFLPFHSQSSCAKPVVAGFG</sequence>
<protein>
    <submittedName>
        <fullName evidence="2">Uncharacterized protein</fullName>
    </submittedName>
</protein>
<dbReference type="Proteomes" id="UP000887574">
    <property type="component" value="Unplaced"/>
</dbReference>
<evidence type="ECO:0000313" key="1">
    <source>
        <dbReference type="Proteomes" id="UP000887574"/>
    </source>
</evidence>
<dbReference type="WBParaSite" id="jg1859">
    <property type="protein sequence ID" value="jg1859"/>
    <property type="gene ID" value="jg1859"/>
</dbReference>
<proteinExistence type="predicted"/>
<keyword evidence="1" id="KW-1185">Reference proteome</keyword>
<organism evidence="1 2">
    <name type="scientific">Ditylenchus dipsaci</name>
    <dbReference type="NCBI Taxonomy" id="166011"/>
    <lineage>
        <taxon>Eukaryota</taxon>
        <taxon>Metazoa</taxon>
        <taxon>Ecdysozoa</taxon>
        <taxon>Nematoda</taxon>
        <taxon>Chromadorea</taxon>
        <taxon>Rhabditida</taxon>
        <taxon>Tylenchina</taxon>
        <taxon>Tylenchomorpha</taxon>
        <taxon>Sphaerularioidea</taxon>
        <taxon>Anguinidae</taxon>
        <taxon>Anguininae</taxon>
        <taxon>Ditylenchus</taxon>
    </lineage>
</organism>
<accession>A0A915DD21</accession>
<name>A0A915DD21_9BILA</name>
<dbReference type="AlphaFoldDB" id="A0A915DD21"/>
<evidence type="ECO:0000313" key="2">
    <source>
        <dbReference type="WBParaSite" id="jg1859"/>
    </source>
</evidence>
<reference evidence="2" key="1">
    <citation type="submission" date="2022-11" db="UniProtKB">
        <authorList>
            <consortium name="WormBaseParasite"/>
        </authorList>
    </citation>
    <scope>IDENTIFICATION</scope>
</reference>